<organism evidence="2 3">
    <name type="scientific">Zhouia amylolytica</name>
    <dbReference type="NCBI Taxonomy" id="376730"/>
    <lineage>
        <taxon>Bacteria</taxon>
        <taxon>Pseudomonadati</taxon>
        <taxon>Bacteroidota</taxon>
        <taxon>Flavobacteriia</taxon>
        <taxon>Flavobacteriales</taxon>
        <taxon>Flavobacteriaceae</taxon>
        <taxon>Zhouia</taxon>
    </lineage>
</organism>
<name>A0A1I6RRG9_9FLAO</name>
<dbReference type="EMBL" id="FPAG01000003">
    <property type="protein sequence ID" value="SFS67331.1"/>
    <property type="molecule type" value="Genomic_DNA"/>
</dbReference>
<evidence type="ECO:0000256" key="1">
    <source>
        <dbReference type="SAM" id="Phobius"/>
    </source>
</evidence>
<evidence type="ECO:0000313" key="2">
    <source>
        <dbReference type="EMBL" id="SFS67331.1"/>
    </source>
</evidence>
<sequence>MLWSNSSSLQIIGLKALLICLLWFFYTKTTLKKKLVFYLNLGVGVRYLFVFVFAIEIILTIICKSLYNLFI</sequence>
<reference evidence="2 3" key="1">
    <citation type="submission" date="2016-10" db="EMBL/GenBank/DDBJ databases">
        <authorList>
            <person name="de Groot N.N."/>
        </authorList>
    </citation>
    <scope>NUCLEOTIDE SEQUENCE [LARGE SCALE GENOMIC DNA]</scope>
    <source>
        <strain evidence="2 3">CGMCC 1.6114</strain>
    </source>
</reference>
<protein>
    <submittedName>
        <fullName evidence="2">Uncharacterized protein</fullName>
    </submittedName>
</protein>
<feature type="transmembrane region" description="Helical" evidence="1">
    <location>
        <begin position="47"/>
        <end position="67"/>
    </location>
</feature>
<proteinExistence type="predicted"/>
<evidence type="ECO:0000313" key="3">
    <source>
        <dbReference type="Proteomes" id="UP000183209"/>
    </source>
</evidence>
<accession>A0A1I6RRG9</accession>
<feature type="transmembrane region" description="Helical" evidence="1">
    <location>
        <begin position="6"/>
        <end position="26"/>
    </location>
</feature>
<keyword evidence="1" id="KW-0472">Membrane</keyword>
<dbReference type="AlphaFoldDB" id="A0A1I6RRG9"/>
<keyword evidence="1" id="KW-0812">Transmembrane</keyword>
<gene>
    <name evidence="2" type="ORF">SAMN04487906_1263</name>
</gene>
<dbReference type="Proteomes" id="UP000183209">
    <property type="component" value="Unassembled WGS sequence"/>
</dbReference>
<keyword evidence="1" id="KW-1133">Transmembrane helix</keyword>